<sequence length="95" mass="10535">MTTTSTIKRDGRVESRRKAQKVADTFEDIARNLLTAVQAQAVIQELFQKARQESLPSTSIKDRAQDWPADKEGAISPSSPVKNANRPVSFPSEHV</sequence>
<evidence type="ECO:0000256" key="1">
    <source>
        <dbReference type="SAM" id="MobiDB-lite"/>
    </source>
</evidence>
<evidence type="ECO:0000313" key="3">
    <source>
        <dbReference type="Proteomes" id="UP001476282"/>
    </source>
</evidence>
<protein>
    <recommendedName>
        <fullName evidence="4">Transposase</fullName>
    </recommendedName>
</protein>
<feature type="region of interest" description="Disordered" evidence="1">
    <location>
        <begin position="1"/>
        <end position="20"/>
    </location>
</feature>
<feature type="region of interest" description="Disordered" evidence="1">
    <location>
        <begin position="51"/>
        <end position="95"/>
    </location>
</feature>
<accession>A0ABP9URN0</accession>
<feature type="compositionally biased region" description="Basic and acidic residues" evidence="1">
    <location>
        <begin position="60"/>
        <end position="73"/>
    </location>
</feature>
<organism evidence="2 3">
    <name type="scientific">Haloferula sargassicola</name>
    <dbReference type="NCBI Taxonomy" id="490096"/>
    <lineage>
        <taxon>Bacteria</taxon>
        <taxon>Pseudomonadati</taxon>
        <taxon>Verrucomicrobiota</taxon>
        <taxon>Verrucomicrobiia</taxon>
        <taxon>Verrucomicrobiales</taxon>
        <taxon>Verrucomicrobiaceae</taxon>
        <taxon>Haloferula</taxon>
    </lineage>
</organism>
<comment type="caution">
    <text evidence="2">The sequence shown here is derived from an EMBL/GenBank/DDBJ whole genome shotgun (WGS) entry which is preliminary data.</text>
</comment>
<dbReference type="Proteomes" id="UP001476282">
    <property type="component" value="Unassembled WGS sequence"/>
</dbReference>
<evidence type="ECO:0008006" key="4">
    <source>
        <dbReference type="Google" id="ProtNLM"/>
    </source>
</evidence>
<name>A0ABP9URN0_9BACT</name>
<dbReference type="RefSeq" id="WP_353566124.1">
    <property type="nucleotide sequence ID" value="NZ_BAABRI010000005.1"/>
</dbReference>
<keyword evidence="3" id="KW-1185">Reference proteome</keyword>
<dbReference type="EMBL" id="BAABRI010000005">
    <property type="protein sequence ID" value="GAA5481984.1"/>
    <property type="molecule type" value="Genomic_DNA"/>
</dbReference>
<proteinExistence type="predicted"/>
<reference evidence="2 3" key="1">
    <citation type="submission" date="2024-02" db="EMBL/GenBank/DDBJ databases">
        <title>Haloferula sargassicola NBRC 104335.</title>
        <authorList>
            <person name="Ichikawa N."/>
            <person name="Katano-Makiyama Y."/>
            <person name="Hidaka K."/>
        </authorList>
    </citation>
    <scope>NUCLEOTIDE SEQUENCE [LARGE SCALE GENOMIC DNA]</scope>
    <source>
        <strain evidence="2 3">NBRC 104335</strain>
    </source>
</reference>
<feature type="compositionally biased region" description="Basic and acidic residues" evidence="1">
    <location>
        <begin position="7"/>
        <end position="17"/>
    </location>
</feature>
<gene>
    <name evidence="2" type="ORF">Hsar01_01199</name>
</gene>
<evidence type="ECO:0000313" key="2">
    <source>
        <dbReference type="EMBL" id="GAA5481984.1"/>
    </source>
</evidence>